<comment type="caution">
    <text evidence="1">The sequence shown here is derived from an EMBL/GenBank/DDBJ whole genome shotgun (WGS) entry which is preliminary data.</text>
</comment>
<protein>
    <submittedName>
        <fullName evidence="1">Uncharacterized protein</fullName>
    </submittedName>
</protein>
<evidence type="ECO:0000313" key="2">
    <source>
        <dbReference type="Proteomes" id="UP000613030"/>
    </source>
</evidence>
<evidence type="ECO:0000313" key="1">
    <source>
        <dbReference type="EMBL" id="MBL0742639.1"/>
    </source>
</evidence>
<proteinExistence type="predicted"/>
<accession>A0ABS1KTE1</accession>
<sequence>MLHNLLWCGTRFLLLNIAVPSRLWVWLLCAHVLCEGSVLFHQTINPMTIDTKLPPAVIDLLETVFEHDSPEAIRNTLIEIYLVFLTHEHEHLPVNFDDMARHVNALSNVLKLSAQELKG</sequence>
<reference evidence="1 2" key="1">
    <citation type="submission" date="2021-01" db="EMBL/GenBank/DDBJ databases">
        <title>Chryseolinea sp. Jin1 Genome sequencing and assembly.</title>
        <authorList>
            <person name="Kim I."/>
        </authorList>
    </citation>
    <scope>NUCLEOTIDE SEQUENCE [LARGE SCALE GENOMIC DNA]</scope>
    <source>
        <strain evidence="1 2">Jin1</strain>
    </source>
</reference>
<keyword evidence="2" id="KW-1185">Reference proteome</keyword>
<dbReference type="EMBL" id="JAERRB010000005">
    <property type="protein sequence ID" value="MBL0742639.1"/>
    <property type="molecule type" value="Genomic_DNA"/>
</dbReference>
<gene>
    <name evidence="1" type="ORF">JI741_15545</name>
</gene>
<organism evidence="1 2">
    <name type="scientific">Chryseolinea lacunae</name>
    <dbReference type="NCBI Taxonomy" id="2801331"/>
    <lineage>
        <taxon>Bacteria</taxon>
        <taxon>Pseudomonadati</taxon>
        <taxon>Bacteroidota</taxon>
        <taxon>Cytophagia</taxon>
        <taxon>Cytophagales</taxon>
        <taxon>Fulvivirgaceae</taxon>
        <taxon>Chryseolinea</taxon>
    </lineage>
</organism>
<dbReference type="Proteomes" id="UP000613030">
    <property type="component" value="Unassembled WGS sequence"/>
</dbReference>
<name>A0ABS1KTE1_9BACT</name>
<dbReference type="RefSeq" id="WP_202011099.1">
    <property type="nucleotide sequence ID" value="NZ_JAERRB010000005.1"/>
</dbReference>